<dbReference type="PANTHER" id="PTHR40613">
    <property type="match status" value="1"/>
</dbReference>
<proteinExistence type="predicted"/>
<feature type="compositionally biased region" description="Low complexity" evidence="1">
    <location>
        <begin position="26"/>
        <end position="37"/>
    </location>
</feature>
<protein>
    <recommendedName>
        <fullName evidence="4">O-fucosyltransferase family protein</fullName>
    </recommendedName>
</protein>
<evidence type="ECO:0008006" key="4">
    <source>
        <dbReference type="Google" id="ProtNLM"/>
    </source>
</evidence>
<feature type="compositionally biased region" description="Low complexity" evidence="1">
    <location>
        <begin position="897"/>
        <end position="916"/>
    </location>
</feature>
<evidence type="ECO:0000313" key="2">
    <source>
        <dbReference type="EMBL" id="KAG2444809.1"/>
    </source>
</evidence>
<feature type="region of interest" description="Disordered" evidence="1">
    <location>
        <begin position="897"/>
        <end position="930"/>
    </location>
</feature>
<sequence length="1017" mass="104705">MLWREKEHQGDELGKTGRRNRRPQRRLSSSSSSGRSSTTVLPRSSCNSSGSGGSSTGGYCLPVDHIVLLRDNGMPETLHKAEAAGGLDASVAHTVRKKFSCDARGLDWFRKTAARDRWRVAALNGYRCVLPQARSGFASMQARAGGDGGCWRAYQRVTALMQRSEAVRDAAAAFLDSAAARALTPGDDTDGSARSGGGGSGGAVAAPLSPRVLALHFRPYPDTCLDYFVNMTTFDLGVAQEVCSQPLLLHRTVPLVQAFLALWAAEAAEAEAEGANAAARGPAVVFVMSHPRVRKTVSREFERLWATGGTAAAAEEEGAEEGTSPGGRKRDRKEARTGRDGGRALQLSELAPLPRLSFLDLDDVPPALFEAPGNGGRGSSSGGRALPVGANSILSVVEQQVCADADVFIGTAASSISVLVSQERVHAMWPEVERELVGAGVLNANSPVTLLDYPLASCFLHWKLLQAPEPPPVRSSPRRGSGASGGGGVGPVTLEELLQGAQPGAAAPDVRLKAAGGDGGSALHLLVRQLLLRRYYAGQDHGDELRATYMLEALPLLLEVGYDPRALDCHGMSVDRMLNEGYATYGRAAALQQRGGGCDAGCRQMQGAIQSCLRMCACAPGGAGAGGAAGARGEGSAAAQGGSAAVAGQQPAAAAPAPPPPGFNPYAPQAPQTPARPGTRQRTPEPETPDAGARQGKRARAEPQSSTTAAPGHGRPAATTAAAAAAAEARAASARTPGGPMSQPPPPPVFAPAAFAGGCGSAGAGTAAAAAAAAGFAAGPFGGHPPPHDGAGSSDSEPEIEPAPGPLPGGRSARARMRFGKYKDELLSDLPPPYIAWMCAEEGFFESTKKGQTLRRHLLRLGRVREEPGGRVMPSWFSHAEAAAAGAAGEAAAAAATAPGTPARGRQAGAGPAGAAAGAGAGAAAGAGAGADGDAAAAATMPFGMYMGERLDLIPYSYVRWMCDTAGFFEPTDPVKRKLMRQLLQLGRVRRRTGAEDEVEWPLDPVRRPQDGFGDEL</sequence>
<feature type="region of interest" description="Disordered" evidence="1">
    <location>
        <begin position="994"/>
        <end position="1017"/>
    </location>
</feature>
<feature type="region of interest" description="Disordered" evidence="1">
    <location>
        <begin position="1"/>
        <end position="55"/>
    </location>
</feature>
<feature type="compositionally biased region" description="Basic residues" evidence="1">
    <location>
        <begin position="16"/>
        <end position="25"/>
    </location>
</feature>
<feature type="compositionally biased region" description="Basic and acidic residues" evidence="1">
    <location>
        <begin position="332"/>
        <end position="342"/>
    </location>
</feature>
<accession>A0A835WCB1</accession>
<dbReference type="InterPro" id="IPR024530">
    <property type="entry name" value="QSregVF_b"/>
</dbReference>
<feature type="region of interest" description="Disordered" evidence="1">
    <location>
        <begin position="780"/>
        <end position="813"/>
    </location>
</feature>
<feature type="compositionally biased region" description="Basic and acidic residues" evidence="1">
    <location>
        <begin position="1"/>
        <end position="15"/>
    </location>
</feature>
<organism evidence="2 3">
    <name type="scientific">Chlamydomonas incerta</name>
    <dbReference type="NCBI Taxonomy" id="51695"/>
    <lineage>
        <taxon>Eukaryota</taxon>
        <taxon>Viridiplantae</taxon>
        <taxon>Chlorophyta</taxon>
        <taxon>core chlorophytes</taxon>
        <taxon>Chlorophyceae</taxon>
        <taxon>CS clade</taxon>
        <taxon>Chlamydomonadales</taxon>
        <taxon>Chlamydomonadaceae</taxon>
        <taxon>Chlamydomonas</taxon>
    </lineage>
</organism>
<dbReference type="Proteomes" id="UP000650467">
    <property type="component" value="Unassembled WGS sequence"/>
</dbReference>
<feature type="compositionally biased region" description="Gly residues" evidence="1">
    <location>
        <begin position="917"/>
        <end position="930"/>
    </location>
</feature>
<name>A0A835WCB1_CHLIN</name>
<feature type="region of interest" description="Disordered" evidence="1">
    <location>
        <begin position="308"/>
        <end position="344"/>
    </location>
</feature>
<dbReference type="OrthoDB" id="549602at2759"/>
<feature type="compositionally biased region" description="Low complexity" evidence="1">
    <location>
        <begin position="707"/>
        <end position="741"/>
    </location>
</feature>
<dbReference type="EMBL" id="JAEHOC010000002">
    <property type="protein sequence ID" value="KAG2444809.1"/>
    <property type="molecule type" value="Genomic_DNA"/>
</dbReference>
<keyword evidence="3" id="KW-1185">Reference proteome</keyword>
<dbReference type="AlphaFoldDB" id="A0A835WCB1"/>
<evidence type="ECO:0000313" key="3">
    <source>
        <dbReference type="Proteomes" id="UP000650467"/>
    </source>
</evidence>
<comment type="caution">
    <text evidence="2">The sequence shown here is derived from an EMBL/GenBank/DDBJ whole genome shotgun (WGS) entry which is preliminary data.</text>
</comment>
<reference evidence="2" key="1">
    <citation type="journal article" date="2020" name="bioRxiv">
        <title>Comparative genomics of Chlamydomonas.</title>
        <authorList>
            <person name="Craig R.J."/>
            <person name="Hasan A.R."/>
            <person name="Ness R.W."/>
            <person name="Keightley P.D."/>
        </authorList>
    </citation>
    <scope>NUCLEOTIDE SEQUENCE</scope>
    <source>
        <strain evidence="2">SAG 7.73</strain>
    </source>
</reference>
<feature type="compositionally biased region" description="Low complexity" evidence="1">
    <location>
        <begin position="641"/>
        <end position="655"/>
    </location>
</feature>
<feature type="region of interest" description="Disordered" evidence="1">
    <location>
        <begin position="641"/>
        <end position="749"/>
    </location>
</feature>
<dbReference type="PANTHER" id="PTHR40613:SF1">
    <property type="entry name" value="CYTOPLASMIC PROTEIN"/>
    <property type="match status" value="1"/>
</dbReference>
<evidence type="ECO:0000256" key="1">
    <source>
        <dbReference type="SAM" id="MobiDB-lite"/>
    </source>
</evidence>
<gene>
    <name evidence="2" type="ORF">HXX76_001551</name>
</gene>
<dbReference type="Pfam" id="PF12843">
    <property type="entry name" value="QSregVF_b"/>
    <property type="match status" value="1"/>
</dbReference>